<dbReference type="AlphaFoldDB" id="K9EXI4"/>
<dbReference type="HOGENOM" id="CLU_012893_5_3_9"/>
<dbReference type="STRING" id="883081.HMPREF9698_00582"/>
<evidence type="ECO:0000256" key="1">
    <source>
        <dbReference type="SAM" id="Phobius"/>
    </source>
</evidence>
<keyword evidence="1" id="KW-0812">Transmembrane</keyword>
<feature type="transmembrane region" description="Helical" evidence="1">
    <location>
        <begin position="14"/>
        <end position="35"/>
    </location>
</feature>
<dbReference type="EMBL" id="AGXA01000013">
    <property type="protein sequence ID" value="EKU93905.1"/>
    <property type="molecule type" value="Genomic_DNA"/>
</dbReference>
<dbReference type="Pfam" id="PF01554">
    <property type="entry name" value="MatE"/>
    <property type="match status" value="2"/>
</dbReference>
<feature type="transmembrane region" description="Helical" evidence="1">
    <location>
        <begin position="129"/>
        <end position="151"/>
    </location>
</feature>
<dbReference type="PANTHER" id="PTHR42925:SF1">
    <property type="entry name" value="VIRULENCE FACTOR MVIN"/>
    <property type="match status" value="1"/>
</dbReference>
<keyword evidence="3" id="KW-1185">Reference proteome</keyword>
<feature type="transmembrane region" description="Helical" evidence="1">
    <location>
        <begin position="87"/>
        <end position="109"/>
    </location>
</feature>
<dbReference type="Proteomes" id="UP000009875">
    <property type="component" value="Unassembled WGS sequence"/>
</dbReference>
<sequence length="440" mass="48296">MTSFKALDREYRHLLYPLLIEQIFLMLIGNVNVFLMSQVADRAVAATGIADQVMSIGTMAMGIITLGSTILMLRLADPDQLGPIQSIFKQTVVLNIGLATLIIAIIWIFGHPILRLMQTPEGIIDLAHVYLNIVSISLITQGLFASLAALLRSFEKVKASMAISIINTLLIILGNGFVVYTNIFEGTRALIGIGIFTVLARIVGLVIGFITAFGQLPNVWRNIFNKSVESWDYVKEILSLGIPSGMENVVYNLVQTIIMGVIASMGSIAIASKVYTDTITAIAFTVAVAGGQALQVQIGKLLRQDKVDRAKNFGLHIVHRYGLASILISLTLALLGPVLIPIFTQDSFVHQTVQNLLWICIIYDLGRVANEILIAILQVPGDVQYPVYAGIVTKVLLTVPLALLAGYAKSGVFVIYIIFALDELVRAVLFYQRWRQKKWL</sequence>
<feature type="transmembrane region" description="Helical" evidence="1">
    <location>
        <begin position="249"/>
        <end position="272"/>
    </location>
</feature>
<protein>
    <submittedName>
        <fullName evidence="2">MATE efflux family protein</fullName>
    </submittedName>
</protein>
<evidence type="ECO:0000313" key="3">
    <source>
        <dbReference type="Proteomes" id="UP000009875"/>
    </source>
</evidence>
<keyword evidence="1" id="KW-1133">Transmembrane helix</keyword>
<dbReference type="GO" id="GO:0016020">
    <property type="term" value="C:membrane"/>
    <property type="evidence" value="ECO:0007669"/>
    <property type="project" value="InterPro"/>
</dbReference>
<dbReference type="RefSeq" id="WP_003777214.1">
    <property type="nucleotide sequence ID" value="NZ_JH992958.1"/>
</dbReference>
<evidence type="ECO:0000313" key="2">
    <source>
        <dbReference type="EMBL" id="EKU93905.1"/>
    </source>
</evidence>
<proteinExistence type="predicted"/>
<feature type="transmembrane region" description="Helical" evidence="1">
    <location>
        <begin position="323"/>
        <end position="344"/>
    </location>
</feature>
<dbReference type="GO" id="GO:0042910">
    <property type="term" value="F:xenobiotic transmembrane transporter activity"/>
    <property type="evidence" value="ECO:0007669"/>
    <property type="project" value="InterPro"/>
</dbReference>
<reference evidence="2 3" key="1">
    <citation type="submission" date="2012-09" db="EMBL/GenBank/DDBJ databases">
        <title>The Genome Sequence of Alloiococcus otitis ATCC 51267.</title>
        <authorList>
            <consortium name="The Broad Institute Genome Sequencing Platform"/>
            <person name="Earl A."/>
            <person name="Ward D."/>
            <person name="Feldgarden M."/>
            <person name="Gevers D."/>
            <person name="Huys G."/>
            <person name="Walker B."/>
            <person name="Young S.K."/>
            <person name="Zeng Q."/>
            <person name="Gargeya S."/>
            <person name="Fitzgerald M."/>
            <person name="Haas B."/>
            <person name="Abouelleil A."/>
            <person name="Alvarado L."/>
            <person name="Arachchi H.M."/>
            <person name="Berlin A.M."/>
            <person name="Chapman S.B."/>
            <person name="Goldberg J."/>
            <person name="Griggs A."/>
            <person name="Gujja S."/>
            <person name="Hansen M."/>
            <person name="Howarth C."/>
            <person name="Imamovic A."/>
            <person name="Larimer J."/>
            <person name="McCowen C."/>
            <person name="Montmayeur A."/>
            <person name="Murphy C."/>
            <person name="Neiman D."/>
            <person name="Pearson M."/>
            <person name="Priest M."/>
            <person name="Roberts A."/>
            <person name="Saif S."/>
            <person name="Shea T."/>
            <person name="Sisk P."/>
            <person name="Sykes S."/>
            <person name="Wortman J."/>
            <person name="Nusbaum C."/>
            <person name="Birren B."/>
        </authorList>
    </citation>
    <scope>NUCLEOTIDE SEQUENCE [LARGE SCALE GENOMIC DNA]</scope>
    <source>
        <strain evidence="2 3">ATCC 51267</strain>
    </source>
</reference>
<dbReference type="InterPro" id="IPR002528">
    <property type="entry name" value="MATE_fam"/>
</dbReference>
<gene>
    <name evidence="2" type="ORF">HMPREF9698_00582</name>
</gene>
<dbReference type="InterPro" id="IPR047135">
    <property type="entry name" value="YsiQ"/>
</dbReference>
<organism evidence="2 3">
    <name type="scientific">Alloiococcus otitis ATCC 51267</name>
    <dbReference type="NCBI Taxonomy" id="883081"/>
    <lineage>
        <taxon>Bacteria</taxon>
        <taxon>Bacillati</taxon>
        <taxon>Bacillota</taxon>
        <taxon>Bacilli</taxon>
        <taxon>Lactobacillales</taxon>
        <taxon>Carnobacteriaceae</taxon>
        <taxon>Alloiococcus</taxon>
    </lineage>
</organism>
<feature type="transmembrane region" description="Helical" evidence="1">
    <location>
        <begin position="163"/>
        <end position="183"/>
    </location>
</feature>
<dbReference type="eggNOG" id="COG0534">
    <property type="taxonomic scope" value="Bacteria"/>
</dbReference>
<feature type="transmembrane region" description="Helical" evidence="1">
    <location>
        <begin position="356"/>
        <end position="376"/>
    </location>
</feature>
<comment type="caution">
    <text evidence="2">The sequence shown here is derived from an EMBL/GenBank/DDBJ whole genome shotgun (WGS) entry which is preliminary data.</text>
</comment>
<feature type="transmembrane region" description="Helical" evidence="1">
    <location>
        <begin position="55"/>
        <end position="75"/>
    </location>
</feature>
<name>K9EXI4_9LACT</name>
<feature type="transmembrane region" description="Helical" evidence="1">
    <location>
        <begin position="189"/>
        <end position="213"/>
    </location>
</feature>
<dbReference type="PANTHER" id="PTHR42925">
    <property type="entry name" value="MULTIDRUG AND TOXIN EFFLUX PROTEIN MATE FAMILY"/>
    <property type="match status" value="1"/>
</dbReference>
<accession>K9EXI4</accession>
<dbReference type="GO" id="GO:0015297">
    <property type="term" value="F:antiporter activity"/>
    <property type="evidence" value="ECO:0007669"/>
    <property type="project" value="InterPro"/>
</dbReference>
<dbReference type="OrthoDB" id="9806302at2"/>
<keyword evidence="1" id="KW-0472">Membrane</keyword>